<name>A0A1R3SWI9_9BACT</name>
<evidence type="ECO:0000259" key="1">
    <source>
        <dbReference type="Pfam" id="PF14229"/>
    </source>
</evidence>
<sequence length="135" mass="14953">MAYKIEEIEGIGPVYGEKLRAAGVTSTEGLLEKCAGKSGRAAMAKETGIDEKLILKWTNHADLFRVPGIGSEFSELLEAAGVDTVKEFRNRNAENLYAKMQEVNEAKKLVRRLPSLGQLTKMIEDAGKMETRMTY</sequence>
<dbReference type="Gene3D" id="1.10.150.20">
    <property type="entry name" value="5' to 3' exonuclease, C-terminal subdomain"/>
    <property type="match status" value="2"/>
</dbReference>
<dbReference type="Proteomes" id="UP000187464">
    <property type="component" value="Chromosome I"/>
</dbReference>
<accession>A0A1R3SWI9</accession>
<dbReference type="RefSeq" id="WP_076930630.1">
    <property type="nucleotide sequence ID" value="NZ_LT605205.1"/>
</dbReference>
<dbReference type="Pfam" id="PF14229">
    <property type="entry name" value="DUF4332"/>
    <property type="match status" value="1"/>
</dbReference>
<keyword evidence="3" id="KW-1185">Reference proteome</keyword>
<proteinExistence type="predicted"/>
<dbReference type="EMBL" id="LT605205">
    <property type="protein sequence ID" value="SCD20653.1"/>
    <property type="molecule type" value="Genomic_DNA"/>
</dbReference>
<dbReference type="InterPro" id="IPR025567">
    <property type="entry name" value="DUF4332"/>
</dbReference>
<dbReference type="KEGG" id="psac:PSM36_1837"/>
<evidence type="ECO:0000313" key="3">
    <source>
        <dbReference type="Proteomes" id="UP000187464"/>
    </source>
</evidence>
<reference evidence="2 3" key="1">
    <citation type="submission" date="2016-08" db="EMBL/GenBank/DDBJ databases">
        <authorList>
            <person name="Seilhamer J.J."/>
        </authorList>
    </citation>
    <scope>NUCLEOTIDE SEQUENCE [LARGE SCALE GENOMIC DNA]</scope>
    <source>
        <strain evidence="2">M3/6</strain>
    </source>
</reference>
<evidence type="ECO:0000313" key="2">
    <source>
        <dbReference type="EMBL" id="SCD20653.1"/>
    </source>
</evidence>
<protein>
    <recommendedName>
        <fullName evidence="1">DUF4332 domain-containing protein</fullName>
    </recommendedName>
</protein>
<gene>
    <name evidence="2" type="ORF">PSM36_1837</name>
</gene>
<dbReference type="STRING" id="1642647.PSM36_1837"/>
<organism evidence="2 3">
    <name type="scientific">Proteiniphilum saccharofermentans</name>
    <dbReference type="NCBI Taxonomy" id="1642647"/>
    <lineage>
        <taxon>Bacteria</taxon>
        <taxon>Pseudomonadati</taxon>
        <taxon>Bacteroidota</taxon>
        <taxon>Bacteroidia</taxon>
        <taxon>Bacteroidales</taxon>
        <taxon>Dysgonomonadaceae</taxon>
        <taxon>Proteiniphilum</taxon>
    </lineage>
</organism>
<dbReference type="AlphaFoldDB" id="A0A1R3SWI9"/>
<feature type="domain" description="DUF4332" evidence="1">
    <location>
        <begin position="9"/>
        <end position="128"/>
    </location>
</feature>